<dbReference type="Proteomes" id="UP000290759">
    <property type="component" value="Unassembled WGS sequence"/>
</dbReference>
<sequence length="123" mass="12258">MRLHTDDRRHEPGLPGCSESGSSLGWLAAGAGLCGASPLVLLAGLSDLGIVLGLPPWSAYLLSGVAGLAGAVAAWRGALRHLPPAGLTPAQALSQLRHDLDLASAATANPREPGSARNAGALG</sequence>
<evidence type="ECO:0000256" key="1">
    <source>
        <dbReference type="SAM" id="MobiDB-lite"/>
    </source>
</evidence>
<feature type="region of interest" description="Disordered" evidence="1">
    <location>
        <begin position="104"/>
        <end position="123"/>
    </location>
</feature>
<dbReference type="InterPro" id="IPR009937">
    <property type="entry name" value="Phage_holin_3_6"/>
</dbReference>
<gene>
    <name evidence="3" type="ORF">D3273_18605</name>
</gene>
<keyword evidence="2" id="KW-0472">Membrane</keyword>
<accession>A0A4Q2U6D7</accession>
<comment type="caution">
    <text evidence="3">The sequence shown here is derived from an EMBL/GenBank/DDBJ whole genome shotgun (WGS) entry which is preliminary data.</text>
</comment>
<keyword evidence="2" id="KW-1133">Transmembrane helix</keyword>
<dbReference type="Pfam" id="PF07332">
    <property type="entry name" value="Phage_holin_3_6"/>
    <property type="match status" value="1"/>
</dbReference>
<protein>
    <submittedName>
        <fullName evidence="3">Uncharacterized protein</fullName>
    </submittedName>
</protein>
<evidence type="ECO:0000256" key="2">
    <source>
        <dbReference type="SAM" id="Phobius"/>
    </source>
</evidence>
<evidence type="ECO:0000313" key="3">
    <source>
        <dbReference type="EMBL" id="RYC30415.1"/>
    </source>
</evidence>
<name>A0A4Q2U6D7_9HYPH</name>
<feature type="transmembrane region" description="Helical" evidence="2">
    <location>
        <begin position="57"/>
        <end position="75"/>
    </location>
</feature>
<dbReference type="RefSeq" id="WP_129228399.1">
    <property type="nucleotide sequence ID" value="NZ_QYBB01000025.1"/>
</dbReference>
<proteinExistence type="predicted"/>
<keyword evidence="4" id="KW-1185">Reference proteome</keyword>
<evidence type="ECO:0000313" key="4">
    <source>
        <dbReference type="Proteomes" id="UP000290759"/>
    </source>
</evidence>
<feature type="transmembrane region" description="Helical" evidence="2">
    <location>
        <begin position="24"/>
        <end position="45"/>
    </location>
</feature>
<dbReference type="EMBL" id="QYBB01000025">
    <property type="protein sequence ID" value="RYC30415.1"/>
    <property type="molecule type" value="Genomic_DNA"/>
</dbReference>
<organism evidence="3 4">
    <name type="scientific">Lichenibacterium minor</name>
    <dbReference type="NCBI Taxonomy" id="2316528"/>
    <lineage>
        <taxon>Bacteria</taxon>
        <taxon>Pseudomonadati</taxon>
        <taxon>Pseudomonadota</taxon>
        <taxon>Alphaproteobacteria</taxon>
        <taxon>Hyphomicrobiales</taxon>
        <taxon>Lichenihabitantaceae</taxon>
        <taxon>Lichenibacterium</taxon>
    </lineage>
</organism>
<reference evidence="3 4" key="1">
    <citation type="submission" date="2018-12" db="EMBL/GenBank/DDBJ databases">
        <authorList>
            <person name="Grouzdev D.S."/>
            <person name="Krutkina M.S."/>
        </authorList>
    </citation>
    <scope>NUCLEOTIDE SEQUENCE [LARGE SCALE GENOMIC DNA]</scope>
    <source>
        <strain evidence="3 4">RmlP026</strain>
    </source>
</reference>
<keyword evidence="2" id="KW-0812">Transmembrane</keyword>
<dbReference type="AlphaFoldDB" id="A0A4Q2U6D7"/>
<reference evidence="3 4" key="2">
    <citation type="submission" date="2019-02" db="EMBL/GenBank/DDBJ databases">
        <title>'Lichenibacterium ramalinii' gen. nov. sp. nov., 'Lichenibacterium minor' gen. nov. sp. nov.</title>
        <authorList>
            <person name="Pankratov T."/>
        </authorList>
    </citation>
    <scope>NUCLEOTIDE SEQUENCE [LARGE SCALE GENOMIC DNA]</scope>
    <source>
        <strain evidence="3 4">RmlP026</strain>
    </source>
</reference>